<dbReference type="InterPro" id="IPR016181">
    <property type="entry name" value="Acyl_CoA_acyltransferase"/>
</dbReference>
<accession>A0ABZ0D1Y3</accession>
<dbReference type="Gene3D" id="3.40.630.30">
    <property type="match status" value="1"/>
</dbReference>
<dbReference type="Proteomes" id="UP001303946">
    <property type="component" value="Plasmid unnamed1"/>
</dbReference>
<dbReference type="PANTHER" id="PTHR36449">
    <property type="entry name" value="ACETYLTRANSFERASE-RELATED"/>
    <property type="match status" value="1"/>
</dbReference>
<evidence type="ECO:0000256" key="5">
    <source>
        <dbReference type="ARBA" id="ARBA00049880"/>
    </source>
</evidence>
<proteinExistence type="predicted"/>
<dbReference type="InterPro" id="IPR000182">
    <property type="entry name" value="GNAT_dom"/>
</dbReference>
<geneLocation type="plasmid" evidence="7 8">
    <name>unnamed1</name>
</geneLocation>
<evidence type="ECO:0000256" key="4">
    <source>
        <dbReference type="ARBA" id="ARBA00023315"/>
    </source>
</evidence>
<evidence type="ECO:0000256" key="3">
    <source>
        <dbReference type="ARBA" id="ARBA00022679"/>
    </source>
</evidence>
<gene>
    <name evidence="7" type="ORF">RXV79_26620</name>
</gene>
<keyword evidence="4 7" id="KW-0012">Acyltransferase</keyword>
<dbReference type="Pfam" id="PF13508">
    <property type="entry name" value="Acetyltransf_7"/>
    <property type="match status" value="1"/>
</dbReference>
<dbReference type="EC" id="2.3.1.-" evidence="7"/>
<keyword evidence="7" id="KW-0614">Plasmid</keyword>
<protein>
    <submittedName>
        <fullName evidence="7">GNAT family N-acetyltransferase</fullName>
        <ecNumber evidence="7">2.3.1.-</ecNumber>
    </submittedName>
</protein>
<keyword evidence="3 7" id="KW-0808">Transferase</keyword>
<sequence>MPVIEVDPALLATFKCGRAHLDSFLAQAPDFHRARLGLTTVAFHRDIDGIVGYFTLANDSLPLTTSEQLELNVDVVLKAYPAVKLGRLAVASHLQGQGIGEQLMSFIHGEILDSESLSAARLVIVDADHEERVVAFYRRHGYQESLWAEAQAKNHRTLKVGAPPTTVKMIRDILA</sequence>
<dbReference type="GO" id="GO:0016746">
    <property type="term" value="F:acyltransferase activity"/>
    <property type="evidence" value="ECO:0007669"/>
    <property type="project" value="UniProtKB-KW"/>
</dbReference>
<keyword evidence="2" id="KW-1277">Toxin-antitoxin system</keyword>
<dbReference type="RefSeq" id="WP_316704397.1">
    <property type="nucleotide sequence ID" value="NZ_CP136337.1"/>
</dbReference>
<name>A0ABZ0D1Y3_9BURK</name>
<keyword evidence="1" id="KW-0678">Repressor</keyword>
<comment type="catalytic activity">
    <reaction evidence="5">
        <text>glycyl-tRNA(Gly) + acetyl-CoA = N-acetylglycyl-tRNA(Gly) + CoA + H(+)</text>
        <dbReference type="Rhea" id="RHEA:81867"/>
        <dbReference type="Rhea" id="RHEA-COMP:9683"/>
        <dbReference type="Rhea" id="RHEA-COMP:19766"/>
        <dbReference type="ChEBI" id="CHEBI:15378"/>
        <dbReference type="ChEBI" id="CHEBI:57287"/>
        <dbReference type="ChEBI" id="CHEBI:57288"/>
        <dbReference type="ChEBI" id="CHEBI:78522"/>
        <dbReference type="ChEBI" id="CHEBI:232036"/>
    </reaction>
</comment>
<evidence type="ECO:0000313" key="7">
    <source>
        <dbReference type="EMBL" id="WOB11208.1"/>
    </source>
</evidence>
<evidence type="ECO:0000259" key="6">
    <source>
        <dbReference type="Pfam" id="PF13508"/>
    </source>
</evidence>
<dbReference type="SUPFAM" id="SSF55729">
    <property type="entry name" value="Acyl-CoA N-acyltransferases (Nat)"/>
    <property type="match status" value="1"/>
</dbReference>
<reference evidence="7 8" key="1">
    <citation type="submission" date="2023-10" db="EMBL/GenBank/DDBJ databases">
        <title>Bacteria for the degradation of biodegradable plastic PBAT(Polybutylene adipate terephthalate).</title>
        <authorList>
            <person name="Weon H.-Y."/>
            <person name="Yeon J."/>
        </authorList>
    </citation>
    <scope>NUCLEOTIDE SEQUENCE [LARGE SCALE GENOMIC DNA]</scope>
    <source>
        <strain evidence="7 8">SBD 7-3</strain>
        <plasmid evidence="7 8">unnamed1</plasmid>
    </source>
</reference>
<dbReference type="EMBL" id="CP136337">
    <property type="protein sequence ID" value="WOB11208.1"/>
    <property type="molecule type" value="Genomic_DNA"/>
</dbReference>
<evidence type="ECO:0000256" key="1">
    <source>
        <dbReference type="ARBA" id="ARBA00022491"/>
    </source>
</evidence>
<organism evidence="7 8">
    <name type="scientific">Piscinibacter gummiphilus</name>
    <dbReference type="NCBI Taxonomy" id="946333"/>
    <lineage>
        <taxon>Bacteria</taxon>
        <taxon>Pseudomonadati</taxon>
        <taxon>Pseudomonadota</taxon>
        <taxon>Betaproteobacteria</taxon>
        <taxon>Burkholderiales</taxon>
        <taxon>Sphaerotilaceae</taxon>
        <taxon>Piscinibacter</taxon>
    </lineage>
</organism>
<evidence type="ECO:0000256" key="2">
    <source>
        <dbReference type="ARBA" id="ARBA00022649"/>
    </source>
</evidence>
<keyword evidence="8" id="KW-1185">Reference proteome</keyword>
<feature type="domain" description="N-acetyltransferase" evidence="6">
    <location>
        <begin position="75"/>
        <end position="144"/>
    </location>
</feature>
<evidence type="ECO:0000313" key="8">
    <source>
        <dbReference type="Proteomes" id="UP001303946"/>
    </source>
</evidence>
<dbReference type="PANTHER" id="PTHR36449:SF1">
    <property type="entry name" value="ACETYLTRANSFERASE"/>
    <property type="match status" value="1"/>
</dbReference>